<name>A0A238YZ05_9FLAO</name>
<dbReference type="InterPro" id="IPR018357">
    <property type="entry name" value="Hexapep_transf_CS"/>
</dbReference>
<dbReference type="PANTHER" id="PTHR43300:SF11">
    <property type="entry name" value="ACETYLTRANSFERASE RV3034C-RELATED"/>
    <property type="match status" value="1"/>
</dbReference>
<dbReference type="RefSeq" id="WP_089382817.1">
    <property type="nucleotide sequence ID" value="NZ_FZNT01000011.1"/>
</dbReference>
<dbReference type="InterPro" id="IPR050179">
    <property type="entry name" value="Trans_hexapeptide_repeat"/>
</dbReference>
<comment type="similarity">
    <text evidence="1">Belongs to the transferase hexapeptide repeat family.</text>
</comment>
<dbReference type="Pfam" id="PF00132">
    <property type="entry name" value="Hexapep"/>
    <property type="match status" value="1"/>
</dbReference>
<sequence>MKLFYFFLKKIGFKLSKIDKSEDLPILEQKYRIGSNVEFSESEIGDYSYISPDSKFHSTKIGKYCSIGPNVICGYGEHPINFLSTSPLFYYGKKKFDIKITSIDYFEHHKKVIIKNDVWIGANVYIKNGITIGNGAIIGAGSVVVNDVEDYAVVVGVPAKVIKYRFEKEDIIELLKIKWWDLNIVNIDKLHHLFVDDNIKNVLIRLKNEIELNNEN</sequence>
<dbReference type="GO" id="GO:0016746">
    <property type="term" value="F:acyltransferase activity"/>
    <property type="evidence" value="ECO:0007669"/>
    <property type="project" value="UniProtKB-KW"/>
</dbReference>
<evidence type="ECO:0000256" key="4">
    <source>
        <dbReference type="ARBA" id="ARBA00023315"/>
    </source>
</evidence>
<dbReference type="Proteomes" id="UP000198384">
    <property type="component" value="Unassembled WGS sequence"/>
</dbReference>
<dbReference type="InterPro" id="IPR011004">
    <property type="entry name" value="Trimer_LpxA-like_sf"/>
</dbReference>
<dbReference type="SUPFAM" id="SSF51161">
    <property type="entry name" value="Trimeric LpxA-like enzymes"/>
    <property type="match status" value="1"/>
</dbReference>
<proteinExistence type="inferred from homology"/>
<keyword evidence="2 5" id="KW-0808">Transferase</keyword>
<gene>
    <name evidence="5" type="ORF">SAMN06265371_111112</name>
</gene>
<evidence type="ECO:0000313" key="5">
    <source>
        <dbReference type="EMBL" id="SNR76212.1"/>
    </source>
</evidence>
<accession>A0A238YZ05</accession>
<dbReference type="PROSITE" id="PS00101">
    <property type="entry name" value="HEXAPEP_TRANSFERASES"/>
    <property type="match status" value="1"/>
</dbReference>
<dbReference type="EMBL" id="FZNT01000011">
    <property type="protein sequence ID" value="SNR76212.1"/>
    <property type="molecule type" value="Genomic_DNA"/>
</dbReference>
<dbReference type="CDD" id="cd03349">
    <property type="entry name" value="LbH_XAT"/>
    <property type="match status" value="1"/>
</dbReference>
<keyword evidence="6" id="KW-1185">Reference proteome</keyword>
<keyword evidence="4" id="KW-0012">Acyltransferase</keyword>
<organism evidence="5 6">
    <name type="scientific">Lutibacter agarilyticus</name>
    <dbReference type="NCBI Taxonomy" id="1109740"/>
    <lineage>
        <taxon>Bacteria</taxon>
        <taxon>Pseudomonadati</taxon>
        <taxon>Bacteroidota</taxon>
        <taxon>Flavobacteriia</taxon>
        <taxon>Flavobacteriales</taxon>
        <taxon>Flavobacteriaceae</taxon>
        <taxon>Lutibacter</taxon>
    </lineage>
</organism>
<dbReference type="AlphaFoldDB" id="A0A238YZ05"/>
<evidence type="ECO:0000313" key="6">
    <source>
        <dbReference type="Proteomes" id="UP000198384"/>
    </source>
</evidence>
<evidence type="ECO:0000256" key="1">
    <source>
        <dbReference type="ARBA" id="ARBA00007274"/>
    </source>
</evidence>
<reference evidence="5 6" key="1">
    <citation type="submission" date="2017-06" db="EMBL/GenBank/DDBJ databases">
        <authorList>
            <person name="Kim H.J."/>
            <person name="Triplett B.A."/>
        </authorList>
    </citation>
    <scope>NUCLEOTIDE SEQUENCE [LARGE SCALE GENOMIC DNA]</scope>
    <source>
        <strain evidence="5 6">DSM 29150</strain>
    </source>
</reference>
<dbReference type="PANTHER" id="PTHR43300">
    <property type="entry name" value="ACETYLTRANSFERASE"/>
    <property type="match status" value="1"/>
</dbReference>
<dbReference type="Gene3D" id="2.160.10.10">
    <property type="entry name" value="Hexapeptide repeat proteins"/>
    <property type="match status" value="1"/>
</dbReference>
<evidence type="ECO:0000256" key="2">
    <source>
        <dbReference type="ARBA" id="ARBA00022679"/>
    </source>
</evidence>
<dbReference type="InterPro" id="IPR001451">
    <property type="entry name" value="Hexapep"/>
</dbReference>
<evidence type="ECO:0000256" key="3">
    <source>
        <dbReference type="ARBA" id="ARBA00022737"/>
    </source>
</evidence>
<keyword evidence="3" id="KW-0677">Repeat</keyword>
<protein>
    <submittedName>
        <fullName evidence="5">Acetyltransferase (Isoleucine patch superfamily)</fullName>
    </submittedName>
</protein>